<evidence type="ECO:0000313" key="4">
    <source>
        <dbReference type="EMBL" id="MCD9559065.1"/>
    </source>
</evidence>
<sequence>MPILESGTIKIHSIPHDDDSPPESYDLFSNGNLYSAGTSISRKQIGFCSLFDVLEKEVIDSLRSQYRIKTIGPIIPSMYLDKRLKDDKEYALSFFKPNSETCMKWLDSRETGSVVYVSFGSLASLGEQQMEELASGLMTSNCYFLWVVRATEQDKLTEEFMSKSKEKGLIVNWCPQLDVLSHRAVGCFFTHCGWNSTLEALSLGVPMVTMPQWSDQPTNAKFI</sequence>
<comment type="caution">
    <text evidence="4">The sequence shown here is derived from an EMBL/GenBank/DDBJ whole genome shotgun (WGS) entry which is preliminary data.</text>
</comment>
<evidence type="ECO:0000256" key="2">
    <source>
        <dbReference type="ARBA" id="ARBA00022679"/>
    </source>
</evidence>
<dbReference type="EMBL" id="JACEIK010002092">
    <property type="protein sequence ID" value="MCD9559065.1"/>
    <property type="molecule type" value="Genomic_DNA"/>
</dbReference>
<dbReference type="InterPro" id="IPR002213">
    <property type="entry name" value="UDP_glucos_trans"/>
</dbReference>
<organism evidence="4 5">
    <name type="scientific">Datura stramonium</name>
    <name type="common">Jimsonweed</name>
    <name type="synonym">Common thornapple</name>
    <dbReference type="NCBI Taxonomy" id="4076"/>
    <lineage>
        <taxon>Eukaryota</taxon>
        <taxon>Viridiplantae</taxon>
        <taxon>Streptophyta</taxon>
        <taxon>Embryophyta</taxon>
        <taxon>Tracheophyta</taxon>
        <taxon>Spermatophyta</taxon>
        <taxon>Magnoliopsida</taxon>
        <taxon>eudicotyledons</taxon>
        <taxon>Gunneridae</taxon>
        <taxon>Pentapetalae</taxon>
        <taxon>asterids</taxon>
        <taxon>lamiids</taxon>
        <taxon>Solanales</taxon>
        <taxon>Solanaceae</taxon>
        <taxon>Solanoideae</taxon>
        <taxon>Datureae</taxon>
        <taxon>Datura</taxon>
    </lineage>
</organism>
<dbReference type="PANTHER" id="PTHR11926">
    <property type="entry name" value="GLUCOSYL/GLUCURONOSYL TRANSFERASES"/>
    <property type="match status" value="1"/>
</dbReference>
<evidence type="ECO:0000313" key="5">
    <source>
        <dbReference type="Proteomes" id="UP000823775"/>
    </source>
</evidence>
<dbReference type="SUPFAM" id="SSF53756">
    <property type="entry name" value="UDP-Glycosyltransferase/glycogen phosphorylase"/>
    <property type="match status" value="1"/>
</dbReference>
<evidence type="ECO:0000256" key="3">
    <source>
        <dbReference type="RuleBase" id="RU003718"/>
    </source>
</evidence>
<accession>A0ABS8UKT2</accession>
<dbReference type="PROSITE" id="PS00375">
    <property type="entry name" value="UDPGT"/>
    <property type="match status" value="1"/>
</dbReference>
<dbReference type="Proteomes" id="UP000823775">
    <property type="component" value="Unassembled WGS sequence"/>
</dbReference>
<reference evidence="4 5" key="1">
    <citation type="journal article" date="2021" name="BMC Genomics">
        <title>Datura genome reveals duplications of psychoactive alkaloid biosynthetic genes and high mutation rate following tissue culture.</title>
        <authorList>
            <person name="Rajewski A."/>
            <person name="Carter-House D."/>
            <person name="Stajich J."/>
            <person name="Litt A."/>
        </authorList>
    </citation>
    <scope>NUCLEOTIDE SEQUENCE [LARGE SCALE GENOMIC DNA]</scope>
    <source>
        <strain evidence="4">AR-01</strain>
    </source>
</reference>
<comment type="similarity">
    <text evidence="1 3">Belongs to the UDP-glycosyltransferase family.</text>
</comment>
<evidence type="ECO:0000256" key="1">
    <source>
        <dbReference type="ARBA" id="ARBA00009995"/>
    </source>
</evidence>
<gene>
    <name evidence="4" type="ORF">HAX54_016794</name>
</gene>
<proteinExistence type="inferred from homology"/>
<dbReference type="CDD" id="cd03784">
    <property type="entry name" value="GT1_Gtf-like"/>
    <property type="match status" value="1"/>
</dbReference>
<dbReference type="InterPro" id="IPR035595">
    <property type="entry name" value="UDP_glycos_trans_CS"/>
</dbReference>
<name>A0ABS8UKT2_DATST</name>
<protein>
    <submittedName>
        <fullName evidence="4">Uncharacterized protein</fullName>
    </submittedName>
</protein>
<keyword evidence="2 3" id="KW-0808">Transferase</keyword>
<keyword evidence="5" id="KW-1185">Reference proteome</keyword>
<dbReference type="Gene3D" id="3.40.50.2000">
    <property type="entry name" value="Glycogen Phosphorylase B"/>
    <property type="match status" value="2"/>
</dbReference>
<dbReference type="Pfam" id="PF00201">
    <property type="entry name" value="UDPGT"/>
    <property type="match status" value="1"/>
</dbReference>
<keyword evidence="3" id="KW-0328">Glycosyltransferase</keyword>
<dbReference type="PANTHER" id="PTHR11926:SF1560">
    <property type="entry name" value="UDP-GLYCOSYLTRANSFERASE 74E1-RELATED"/>
    <property type="match status" value="1"/>
</dbReference>